<name>A0ABP1FZA1_9CHLO</name>
<evidence type="ECO:0000313" key="10">
    <source>
        <dbReference type="EMBL" id="CAL5223432.1"/>
    </source>
</evidence>
<feature type="region of interest" description="Disordered" evidence="7">
    <location>
        <begin position="845"/>
        <end position="930"/>
    </location>
</feature>
<evidence type="ECO:0000256" key="6">
    <source>
        <dbReference type="ARBA" id="ARBA00047471"/>
    </source>
</evidence>
<dbReference type="Proteomes" id="UP001497392">
    <property type="component" value="Unassembled WGS sequence"/>
</dbReference>
<comment type="similarity">
    <text evidence="1">Belongs to the glycosyltransferase 1 family.</text>
</comment>
<proteinExistence type="inferred from homology"/>
<dbReference type="SUPFAM" id="SSF53756">
    <property type="entry name" value="UDP-Glycosyltransferase/glycogen phosphorylase"/>
    <property type="match status" value="2"/>
</dbReference>
<evidence type="ECO:0000256" key="1">
    <source>
        <dbReference type="ARBA" id="ARBA00006530"/>
    </source>
</evidence>
<evidence type="ECO:0000256" key="4">
    <source>
        <dbReference type="ARBA" id="ARBA00022679"/>
    </source>
</evidence>
<evidence type="ECO:0000259" key="9">
    <source>
        <dbReference type="Pfam" id="PF00862"/>
    </source>
</evidence>
<dbReference type="Gene3D" id="3.40.50.2000">
    <property type="entry name" value="Glycogen Phosphorylase B"/>
    <property type="match status" value="2"/>
</dbReference>
<organism evidence="10 11">
    <name type="scientific">Coccomyxa viridis</name>
    <dbReference type="NCBI Taxonomy" id="1274662"/>
    <lineage>
        <taxon>Eukaryota</taxon>
        <taxon>Viridiplantae</taxon>
        <taxon>Chlorophyta</taxon>
        <taxon>core chlorophytes</taxon>
        <taxon>Trebouxiophyceae</taxon>
        <taxon>Trebouxiophyceae incertae sedis</taxon>
        <taxon>Coccomyxaceae</taxon>
        <taxon>Coccomyxa</taxon>
    </lineage>
</organism>
<feature type="compositionally biased region" description="Basic and acidic residues" evidence="7">
    <location>
        <begin position="180"/>
        <end position="191"/>
    </location>
</feature>
<dbReference type="InterPro" id="IPR044161">
    <property type="entry name" value="SPS"/>
</dbReference>
<dbReference type="InterPro" id="IPR001296">
    <property type="entry name" value="Glyco_trans_1"/>
</dbReference>
<comment type="catalytic activity">
    <reaction evidence="6">
        <text>beta-D-fructose 6-phosphate + UDP-alpha-D-glucose = sucrose 6(F)-phosphate + UDP + H(+)</text>
        <dbReference type="Rhea" id="RHEA:22172"/>
        <dbReference type="ChEBI" id="CHEBI:15378"/>
        <dbReference type="ChEBI" id="CHEBI:57634"/>
        <dbReference type="ChEBI" id="CHEBI:57723"/>
        <dbReference type="ChEBI" id="CHEBI:58223"/>
        <dbReference type="ChEBI" id="CHEBI:58885"/>
        <dbReference type="EC" id="2.4.1.14"/>
    </reaction>
</comment>
<evidence type="ECO:0000256" key="5">
    <source>
        <dbReference type="ARBA" id="ARBA00024883"/>
    </source>
</evidence>
<dbReference type="InterPro" id="IPR000368">
    <property type="entry name" value="Sucrose_synth_GT-B1"/>
</dbReference>
<feature type="region of interest" description="Disordered" evidence="7">
    <location>
        <begin position="156"/>
        <end position="191"/>
    </location>
</feature>
<dbReference type="PANTHER" id="PTHR46039:SF5">
    <property type="entry name" value="SUCROSE-PHOSPHATE SYNTHASE 3-RELATED"/>
    <property type="match status" value="1"/>
</dbReference>
<evidence type="ECO:0000256" key="3">
    <source>
        <dbReference type="ARBA" id="ARBA00022676"/>
    </source>
</evidence>
<feature type="region of interest" description="Disordered" evidence="7">
    <location>
        <begin position="481"/>
        <end position="576"/>
    </location>
</feature>
<feature type="compositionally biased region" description="Basic and acidic residues" evidence="7">
    <location>
        <begin position="156"/>
        <end position="165"/>
    </location>
</feature>
<keyword evidence="4" id="KW-0808">Transferase</keyword>
<feature type="domain" description="Glycosyl transferase family 1" evidence="8">
    <location>
        <begin position="613"/>
        <end position="794"/>
    </location>
</feature>
<feature type="domain" description="Sucrose synthase first GT-B" evidence="9">
    <location>
        <begin position="227"/>
        <end position="476"/>
    </location>
</feature>
<dbReference type="Pfam" id="PF00534">
    <property type="entry name" value="Glycos_transf_1"/>
    <property type="match status" value="1"/>
</dbReference>
<evidence type="ECO:0000259" key="8">
    <source>
        <dbReference type="Pfam" id="PF00534"/>
    </source>
</evidence>
<gene>
    <name evidence="10" type="primary">g5946</name>
    <name evidence="10" type="ORF">VP750_LOCUS5091</name>
</gene>
<reference evidence="10 11" key="1">
    <citation type="submission" date="2024-06" db="EMBL/GenBank/DDBJ databases">
        <authorList>
            <person name="Kraege A."/>
            <person name="Thomma B."/>
        </authorList>
    </citation>
    <scope>NUCLEOTIDE SEQUENCE [LARGE SCALE GENOMIC DNA]</scope>
</reference>
<dbReference type="EC" id="2.4.1.14" evidence="2"/>
<sequence>MAVSSNNSWVDSYLEALLSYGLSSEYSKSPAAEKTDSEKVDADRQLYAKYYVSQIMQMGEEGIRDAWNKATSAKHYGEKDARLEYLSWRVWFMKRNRALAKEERRKRDALLVEEGTSGLVQDEEGASHDGETSDDETIMPVTSTGSKGISFELEKKASQHLDKRKPSLPRLAENQPYTEKQLKVDTKRKDKDSSVDFLASEYASTPRITEPQDDKDPFEGRVDGLYLVLISLHGLVRGERMELGKDPDTGGQVKYVVELARALAQHPAVYRVDLLTRLIQDPNVDSTYGEPEECIWKAPEEKGLGGAYIERLACGPPKTYLRKEKLWPHIREFADRAIAHTRRTSIQLSEAGTPCELYAVHGHYADAGEVAALMSSTLGIDMVMTGHSLGRNKLEHLLGTMTKKEIEDNYAISRRIEAEERALETATMVLTSTQQEIDEQWGLYDGYDVKLEAVLRARRRAGRMMPLINVIPPGLDFSSLKVDLPKDPAQGNRPPPKHASFSHHSNPTSPRSADGASPHADARLPDIGSPGSSPSMFQPFPALPKSPFSSPCGSPKAHDSSHASAHRGSGPCNGRCKAHAQVAGAREENSSKVIRQSTGQGFYPFLKEEPQIWREIFRFLKNPRKPAILAMSRPDAKKNITTLVKAFGENPTLRELANLVLIMGNRDNIDSMAGGSQKILNQVLKLIDQHDLYGSVAYPKKHQQKDISDIYLLPFATRGIFTNVALQEPFGLTVIEAAAHGVPTVATKNGGPVDIMATLHHGLLVDPTNSKQIADALIKILTNSEVWDEMSHNGVANIMAYSWFSHCEKYLKSLEYEKRFMKKQKRFQSRLSGNWDVKTFSMDDEVAEEGGQAQTQEEFLRRGSMPTGPKDRLSSQRPMQAKMSSPGLASRRTHTRPLDGRRPSSSPHASDDAVIDGHGSGEAGGHEQPVGYGRKRFALVALDGKFRVSAVAPLLTHLICARNDAGASDLGIGLASMSGFSGTFKALQEADVPAHELDWIVCNGGADIWHQLPSRNGKDATWVADEQWEAHIGFRWDRDPLARAVTKLVSNDKKETVASAPTLQKALTLMTDVKEAQHVHPNHIMIPLDSDTKNVLDMGPRATGKEAVATVVVDKMRRRMRQNGYHAHITLQMAVEEGQVQANVHITPMRASRALALRYLATKFGTDTENITVLSVSPELQKSGEVTKVTSYTSDLIELVSGVCPVYLIGLAEEQSATGRASKYDSYALDKMSIRVSPKVFGARISCLDDKGMDEAVKDIVENKVASGYEGVPSSQNEEDD</sequence>
<keyword evidence="3" id="KW-0328">Glycosyltransferase</keyword>
<keyword evidence="11" id="KW-1185">Reference proteome</keyword>
<dbReference type="EMBL" id="CAXHTA020000008">
    <property type="protein sequence ID" value="CAL5223432.1"/>
    <property type="molecule type" value="Genomic_DNA"/>
</dbReference>
<dbReference type="Pfam" id="PF00862">
    <property type="entry name" value="GT-B_Sucrose_synth"/>
    <property type="match status" value="1"/>
</dbReference>
<evidence type="ECO:0000256" key="7">
    <source>
        <dbReference type="SAM" id="MobiDB-lite"/>
    </source>
</evidence>
<comment type="caution">
    <text evidence="10">The sequence shown here is derived from an EMBL/GenBank/DDBJ whole genome shotgun (WGS) entry which is preliminary data.</text>
</comment>
<evidence type="ECO:0000313" key="11">
    <source>
        <dbReference type="Proteomes" id="UP001497392"/>
    </source>
</evidence>
<comment type="function">
    <text evidence="5">Plays a role in photosynthetic sucrose synthesis by catalyzing the rate-limiting step of sucrose biosynthesis from UDP-glucose and fructose- 6-phosphate. Involved in the regulation of carbon partitioning in the leaves of plants. May regulate the synthesis of sucrose and therefore play a major role as a limiting factor in the export of photoassimilates out of the leaf. Plays a role for sucrose availability that is essential for plant growth and fiber elongation.</text>
</comment>
<protein>
    <recommendedName>
        <fullName evidence="2">sucrose-phosphate synthase</fullName>
        <ecNumber evidence="2">2.4.1.14</ecNumber>
    </recommendedName>
</protein>
<dbReference type="PANTHER" id="PTHR46039">
    <property type="entry name" value="SUCROSE-PHOSPHATE SYNTHASE 3-RELATED"/>
    <property type="match status" value="1"/>
</dbReference>
<feature type="region of interest" description="Disordered" evidence="7">
    <location>
        <begin position="115"/>
        <end position="144"/>
    </location>
</feature>
<feature type="compositionally biased region" description="Polar residues" evidence="7">
    <location>
        <begin position="502"/>
        <end position="511"/>
    </location>
</feature>
<accession>A0ABP1FZA1</accession>
<evidence type="ECO:0000256" key="2">
    <source>
        <dbReference type="ARBA" id="ARBA00012536"/>
    </source>
</evidence>